<dbReference type="InterPro" id="IPR021848">
    <property type="entry name" value="HODM_asu-like"/>
</dbReference>
<sequence>MRRERTRVTLGFTVDALVRAGRGGGALRMGLSRIPAEAWLLPEFDRAARLEGLGLPGAVQSLPGSVAAQAEVAALVGIRGDLRAAAGATWEDLCVLERDGQGRFVLTAGAVAFPTDWRLADKIGLPVAAIHAPIHGYAEQLSAGVDHFLDTLTPGAVFGRANWFVVASDALRYLPEDDAAERFAHVIADTAGETLFVRCERQTLRKLPQTGAVLFTIGIAVARLDAVEPATLARVAAGIAAQPAGEQGRKAAPFYASALADYAARRSNDRLEAA</sequence>
<reference evidence="1 2" key="1">
    <citation type="submission" date="2020-12" db="EMBL/GenBank/DDBJ databases">
        <title>Sphingomonas sp.</title>
        <authorList>
            <person name="Kim M.K."/>
        </authorList>
    </citation>
    <scope>NUCLEOTIDE SEQUENCE [LARGE SCALE GENOMIC DNA]</scope>
    <source>
        <strain evidence="1 2">BT552</strain>
    </source>
</reference>
<evidence type="ECO:0000313" key="2">
    <source>
        <dbReference type="Proteomes" id="UP000763641"/>
    </source>
</evidence>
<gene>
    <name evidence="1" type="ORF">ILT43_05685</name>
</gene>
<protein>
    <submittedName>
        <fullName evidence="1">DUF3445 domain-containing protein</fullName>
    </submittedName>
</protein>
<name>A0ABS2D4L1_9SPHN</name>
<proteinExistence type="predicted"/>
<comment type="caution">
    <text evidence="1">The sequence shown here is derived from an EMBL/GenBank/DDBJ whole genome shotgun (WGS) entry which is preliminary data.</text>
</comment>
<dbReference type="Pfam" id="PF11927">
    <property type="entry name" value="HODM_asu-like"/>
    <property type="match status" value="1"/>
</dbReference>
<dbReference type="Proteomes" id="UP000763641">
    <property type="component" value="Unassembled WGS sequence"/>
</dbReference>
<dbReference type="RefSeq" id="WP_204195970.1">
    <property type="nucleotide sequence ID" value="NZ_JAFEMC010000001.1"/>
</dbReference>
<keyword evidence="2" id="KW-1185">Reference proteome</keyword>
<evidence type="ECO:0000313" key="1">
    <source>
        <dbReference type="EMBL" id="MBM6575856.1"/>
    </source>
</evidence>
<dbReference type="EMBL" id="JAFEMC010000001">
    <property type="protein sequence ID" value="MBM6575856.1"/>
    <property type="molecule type" value="Genomic_DNA"/>
</dbReference>
<organism evidence="1 2">
    <name type="scientific">Sphingomonas longa</name>
    <dbReference type="NCBI Taxonomy" id="2778730"/>
    <lineage>
        <taxon>Bacteria</taxon>
        <taxon>Pseudomonadati</taxon>
        <taxon>Pseudomonadota</taxon>
        <taxon>Alphaproteobacteria</taxon>
        <taxon>Sphingomonadales</taxon>
        <taxon>Sphingomonadaceae</taxon>
        <taxon>Sphingomonas</taxon>
    </lineage>
</organism>
<accession>A0ABS2D4L1</accession>